<dbReference type="InterPro" id="IPR036812">
    <property type="entry name" value="NAD(P)_OxRdtase_dom_sf"/>
</dbReference>
<dbReference type="Proteomes" id="UP000278673">
    <property type="component" value="Unassembled WGS sequence"/>
</dbReference>
<dbReference type="PANTHER" id="PTHR43364">
    <property type="entry name" value="NADH-SPECIFIC METHYLGLYOXAL REDUCTASE-RELATED"/>
    <property type="match status" value="1"/>
</dbReference>
<organism evidence="2 3">
    <name type="scientific">Streptomyces triticirhizae</name>
    <dbReference type="NCBI Taxonomy" id="2483353"/>
    <lineage>
        <taxon>Bacteria</taxon>
        <taxon>Bacillati</taxon>
        <taxon>Actinomycetota</taxon>
        <taxon>Actinomycetes</taxon>
        <taxon>Kitasatosporales</taxon>
        <taxon>Streptomycetaceae</taxon>
        <taxon>Streptomyces</taxon>
    </lineage>
</organism>
<dbReference type="EMBL" id="RFFJ01000062">
    <property type="protein sequence ID" value="RMI40089.1"/>
    <property type="molecule type" value="Genomic_DNA"/>
</dbReference>
<sequence>MAAIRLALGTMHFGTTVPEATAFDLLDRYLDAGGSWLDTADCYSFWADPTGHGGASETVIGRWLARRPGARERVLLSTKVGAEPGDAGEWPANRRGLAARAVAEAVAGSLRRLGTDRIDLYWAHMEDRSVELAETVGAFADLVAAGTVARLGASNHALWRVERARNAAARRGWPGYTALQLRHSYLRPRPGAPVPDQGHRFGWVTEETLDYVASDPELTLWAYTTLLGGHYTRPERTLAEAYHHPGNDRRSAALARVADELGVSANQVVLAWLTGGTPPITPIVGVSRPEQLDEALAGAALGLPAEHRALLDEAA</sequence>
<comment type="caution">
    <text evidence="2">The sequence shown here is derived from an EMBL/GenBank/DDBJ whole genome shotgun (WGS) entry which is preliminary data.</text>
</comment>
<accession>A0A3M2LRL9</accession>
<keyword evidence="3" id="KW-1185">Reference proteome</keyword>
<evidence type="ECO:0000259" key="1">
    <source>
        <dbReference type="Pfam" id="PF00248"/>
    </source>
</evidence>
<evidence type="ECO:0000313" key="2">
    <source>
        <dbReference type="EMBL" id="RMI40089.1"/>
    </source>
</evidence>
<dbReference type="GO" id="GO:0005829">
    <property type="term" value="C:cytosol"/>
    <property type="evidence" value="ECO:0007669"/>
    <property type="project" value="TreeGrafter"/>
</dbReference>
<reference evidence="2 3" key="1">
    <citation type="submission" date="2018-10" db="EMBL/GenBank/DDBJ databases">
        <title>Isolation, diversity and antifungal activity of actinobacteria from wheat.</title>
        <authorList>
            <person name="Han C."/>
        </authorList>
    </citation>
    <scope>NUCLEOTIDE SEQUENCE [LARGE SCALE GENOMIC DNA]</scope>
    <source>
        <strain evidence="2 3">NEAU-YY642</strain>
    </source>
</reference>
<feature type="domain" description="NADP-dependent oxidoreductase" evidence="1">
    <location>
        <begin position="5"/>
        <end position="314"/>
    </location>
</feature>
<evidence type="ECO:0000313" key="3">
    <source>
        <dbReference type="Proteomes" id="UP000278673"/>
    </source>
</evidence>
<dbReference type="Gene3D" id="3.20.20.100">
    <property type="entry name" value="NADP-dependent oxidoreductase domain"/>
    <property type="match status" value="1"/>
</dbReference>
<dbReference type="PANTHER" id="PTHR43364:SF6">
    <property type="entry name" value="OXIDOREDUCTASE-RELATED"/>
    <property type="match status" value="1"/>
</dbReference>
<dbReference type="Pfam" id="PF00248">
    <property type="entry name" value="Aldo_ket_red"/>
    <property type="match status" value="1"/>
</dbReference>
<dbReference type="InterPro" id="IPR050523">
    <property type="entry name" value="AKR_Detox_Biosynth"/>
</dbReference>
<proteinExistence type="predicted"/>
<dbReference type="SUPFAM" id="SSF51430">
    <property type="entry name" value="NAD(P)-linked oxidoreductase"/>
    <property type="match status" value="1"/>
</dbReference>
<dbReference type="AlphaFoldDB" id="A0A3M2LRL9"/>
<name>A0A3M2LRL9_9ACTN</name>
<dbReference type="RefSeq" id="WP_122184087.1">
    <property type="nucleotide sequence ID" value="NZ_RFFJ01000062.1"/>
</dbReference>
<protein>
    <submittedName>
        <fullName evidence="2">Aldo/keto reductase</fullName>
    </submittedName>
</protein>
<gene>
    <name evidence="2" type="ORF">EBN88_13405</name>
</gene>
<dbReference type="InterPro" id="IPR023210">
    <property type="entry name" value="NADP_OxRdtase_dom"/>
</dbReference>